<protein>
    <submittedName>
        <fullName evidence="1">GNAT family N-acetyltransferase</fullName>
    </submittedName>
</protein>
<comment type="caution">
    <text evidence="1">The sequence shown here is derived from an EMBL/GenBank/DDBJ whole genome shotgun (WGS) entry which is preliminary data.</text>
</comment>
<dbReference type="EMBL" id="DRCV01000133">
    <property type="protein sequence ID" value="HDK37968.1"/>
    <property type="molecule type" value="Genomic_DNA"/>
</dbReference>
<proteinExistence type="predicted"/>
<organism evidence="1">
    <name type="scientific">Thiolapillus brandeum</name>
    <dbReference type="NCBI Taxonomy" id="1076588"/>
    <lineage>
        <taxon>Bacteria</taxon>
        <taxon>Pseudomonadati</taxon>
        <taxon>Pseudomonadota</taxon>
        <taxon>Gammaproteobacteria</taxon>
        <taxon>Chromatiales</taxon>
        <taxon>Sedimenticolaceae</taxon>
        <taxon>Thiolapillus</taxon>
    </lineage>
</organism>
<dbReference type="Pfam" id="PF04339">
    <property type="entry name" value="FemAB_like"/>
    <property type="match status" value="1"/>
</dbReference>
<dbReference type="PANTHER" id="PTHR47017">
    <property type="entry name" value="ACYL-COA"/>
    <property type="match status" value="1"/>
</dbReference>
<gene>
    <name evidence="1" type="ORF">ENG92_03015</name>
</gene>
<name>A0A831K2K3_9GAMM</name>
<dbReference type="AlphaFoldDB" id="A0A831K2K3"/>
<dbReference type="Proteomes" id="UP000885822">
    <property type="component" value="Unassembled WGS sequence"/>
</dbReference>
<feature type="non-terminal residue" evidence="1">
    <location>
        <position position="108"/>
    </location>
</feature>
<dbReference type="PANTHER" id="PTHR47017:SF1">
    <property type="entry name" value="ACYL-COA"/>
    <property type="match status" value="1"/>
</dbReference>
<reference evidence="1" key="1">
    <citation type="journal article" date="2020" name="mSystems">
        <title>Genome- and Community-Level Interaction Insights into Carbon Utilization and Element Cycling Functions of Hydrothermarchaeota in Hydrothermal Sediment.</title>
        <authorList>
            <person name="Zhou Z."/>
            <person name="Liu Y."/>
            <person name="Xu W."/>
            <person name="Pan J."/>
            <person name="Luo Z.H."/>
            <person name="Li M."/>
        </authorList>
    </citation>
    <scope>NUCLEOTIDE SEQUENCE [LARGE SCALE GENOMIC DNA]</scope>
    <source>
        <strain evidence="1">HyVt-26</strain>
    </source>
</reference>
<accession>A0A831K2K3</accession>
<sequence>MTDNHVSIHIHSSLSDIDAGKWNVLVTGQQPFLKHEFLTAMETHGCVDEYFGWRPAHIGIYQDQRPVAAMPLYRKLNSYGEFVFDHTWQEAWRWVGLSYFPKLVSVIL</sequence>
<dbReference type="InterPro" id="IPR007434">
    <property type="entry name" value="FemAB-like"/>
</dbReference>
<evidence type="ECO:0000313" key="1">
    <source>
        <dbReference type="EMBL" id="HDK37968.1"/>
    </source>
</evidence>